<keyword evidence="2" id="KW-1185">Reference proteome</keyword>
<name>A0A4P7QH50_9CORY</name>
<accession>A0A4P7QH50</accession>
<dbReference type="Proteomes" id="UP000296352">
    <property type="component" value="Chromosome"/>
</dbReference>
<sequence>MALHPSLLDLAEAAPRCESEASARGVLAESLELLRNALEHGEKEVALAAWFSRVVGDVIHSPALASPVRLTGAFGRGDGLPTIPVVYLGRDERVASLLDAVGLKHASSDDTLARRVDSGLPVGAGGELELLRDALAKRPPALRLIDGLPDRNVEVDVQSTLLAPIAAIARWAAPSPRPTPDRLAIAGERELLQLSEVEALTTAWETGLKIELGRWYDHVSDHPVVLADLTPFTRTAYGSATRTVSEVLSSLEAREYRS</sequence>
<proteinExistence type="predicted"/>
<protein>
    <recommendedName>
        <fullName evidence="3">Nucleotidyltransferase substrate binding domain protein</fullName>
    </recommendedName>
</protein>
<dbReference type="AlphaFoldDB" id="A0A4P7QH50"/>
<evidence type="ECO:0000313" key="2">
    <source>
        <dbReference type="Proteomes" id="UP000296352"/>
    </source>
</evidence>
<gene>
    <name evidence="1" type="ORF">CENDO_03670</name>
</gene>
<dbReference type="KEGG" id="cee:CENDO_03670"/>
<evidence type="ECO:0000313" key="1">
    <source>
        <dbReference type="EMBL" id="QCB28027.1"/>
    </source>
</evidence>
<dbReference type="EMBL" id="CP039247">
    <property type="protein sequence ID" value="QCB28027.1"/>
    <property type="molecule type" value="Genomic_DNA"/>
</dbReference>
<organism evidence="1 2">
    <name type="scientific">Corynebacterium endometrii</name>
    <dbReference type="NCBI Taxonomy" id="2488819"/>
    <lineage>
        <taxon>Bacteria</taxon>
        <taxon>Bacillati</taxon>
        <taxon>Actinomycetota</taxon>
        <taxon>Actinomycetes</taxon>
        <taxon>Mycobacteriales</taxon>
        <taxon>Corynebacteriaceae</taxon>
        <taxon>Corynebacterium</taxon>
    </lineage>
</organism>
<dbReference type="OrthoDB" id="4415647at2"/>
<dbReference type="RefSeq" id="WP_136140822.1">
    <property type="nucleotide sequence ID" value="NZ_CP039247.1"/>
</dbReference>
<evidence type="ECO:0008006" key="3">
    <source>
        <dbReference type="Google" id="ProtNLM"/>
    </source>
</evidence>
<reference evidence="1 2" key="1">
    <citation type="submission" date="2019-04" db="EMBL/GenBank/DDBJ databases">
        <title>Corynebacterium endometrii sp. nov., isolated from the uterus of a cow with endometritis.</title>
        <authorList>
            <person name="Ballas P."/>
            <person name="Ruckert C."/>
            <person name="Wagener K."/>
            <person name="Drillich M."/>
            <person name="Kaempfer P."/>
            <person name="Busse H.-J."/>
            <person name="Ehling-Schulz M."/>
        </authorList>
    </citation>
    <scope>NUCLEOTIDE SEQUENCE [LARGE SCALE GENOMIC DNA]</scope>
    <source>
        <strain evidence="1 2">LMM-1653</strain>
    </source>
</reference>